<dbReference type="RefSeq" id="WP_136773540.1">
    <property type="nucleotide sequence ID" value="NZ_CP156074.1"/>
</dbReference>
<evidence type="ECO:0008006" key="3">
    <source>
        <dbReference type="Google" id="ProtNLM"/>
    </source>
</evidence>
<accession>A0A4U0PZR6</accession>
<gene>
    <name evidence="1" type="ORF">FAZ21_11225</name>
</gene>
<comment type="caution">
    <text evidence="1">The sequence shown here is derived from an EMBL/GenBank/DDBJ whole genome shotgun (WGS) entry which is preliminary data.</text>
</comment>
<organism evidence="1 2">
    <name type="scientific">Chitiniphilus eburneus</name>
    <dbReference type="NCBI Taxonomy" id="2571148"/>
    <lineage>
        <taxon>Bacteria</taxon>
        <taxon>Pseudomonadati</taxon>
        <taxon>Pseudomonadota</taxon>
        <taxon>Betaproteobacteria</taxon>
        <taxon>Neisseriales</taxon>
        <taxon>Chitinibacteraceae</taxon>
        <taxon>Chitiniphilus</taxon>
    </lineage>
</organism>
<dbReference type="OrthoDB" id="8912151at2"/>
<reference evidence="1 2" key="1">
    <citation type="submission" date="2019-04" db="EMBL/GenBank/DDBJ databases">
        <title>Chitiniphilus eburnea sp. nov., a novel chitinolytic bacterium isolated from aquaculture sludge.</title>
        <authorList>
            <person name="Sheng M."/>
        </authorList>
    </citation>
    <scope>NUCLEOTIDE SEQUENCE [LARGE SCALE GENOMIC DNA]</scope>
    <source>
        <strain evidence="1 2">HX-2-15</strain>
    </source>
</reference>
<keyword evidence="2" id="KW-1185">Reference proteome</keyword>
<proteinExistence type="predicted"/>
<dbReference type="AlphaFoldDB" id="A0A4U0PZR6"/>
<sequence>MTHAHTDQHDADQHLICEQWATWCHTRRFYGPAPTNGSALGKLCRAPANRPAGGPDAISSAHLASLHLAIIAQPQALDRQVFELHYLWRVRNIKRAADELGISRAHWYRLLNAFRARIFSAAHAIQSANDADWLQC</sequence>
<dbReference type="Proteomes" id="UP000310016">
    <property type="component" value="Unassembled WGS sequence"/>
</dbReference>
<evidence type="ECO:0000313" key="1">
    <source>
        <dbReference type="EMBL" id="TJZ73182.1"/>
    </source>
</evidence>
<protein>
    <recommendedName>
        <fullName evidence="3">DUF1492 domain-containing protein</fullName>
    </recommendedName>
</protein>
<evidence type="ECO:0000313" key="2">
    <source>
        <dbReference type="Proteomes" id="UP000310016"/>
    </source>
</evidence>
<dbReference type="EMBL" id="SUMF01000011">
    <property type="protein sequence ID" value="TJZ73182.1"/>
    <property type="molecule type" value="Genomic_DNA"/>
</dbReference>
<name>A0A4U0PZR6_9NEIS</name>